<protein>
    <submittedName>
        <fullName evidence="3">DUF3597 domain-containing protein</fullName>
    </submittedName>
</protein>
<dbReference type="InterPro" id="IPR022016">
    <property type="entry name" value="DUF3597"/>
</dbReference>
<comment type="caution">
    <text evidence="3">The sequence shown here is derived from an EMBL/GenBank/DDBJ whole genome shotgun (WGS) entry which is preliminary data.</text>
</comment>
<evidence type="ECO:0000259" key="2">
    <source>
        <dbReference type="Pfam" id="PF12200"/>
    </source>
</evidence>
<dbReference type="AlphaFoldDB" id="A0A9X1W5P7"/>
<evidence type="ECO:0000256" key="1">
    <source>
        <dbReference type="SAM" id="MobiDB-lite"/>
    </source>
</evidence>
<feature type="region of interest" description="Disordered" evidence="1">
    <location>
        <begin position="11"/>
        <end position="71"/>
    </location>
</feature>
<evidence type="ECO:0000313" key="4">
    <source>
        <dbReference type="Proteomes" id="UP001139682"/>
    </source>
</evidence>
<accession>A0A9X1W5P7</accession>
<organism evidence="3 4">
    <name type="scientific">Stutzerimonas marianensis</name>
    <dbReference type="NCBI Taxonomy" id="2929513"/>
    <lineage>
        <taxon>Bacteria</taxon>
        <taxon>Pseudomonadati</taxon>
        <taxon>Pseudomonadota</taxon>
        <taxon>Gammaproteobacteria</taxon>
        <taxon>Pseudomonadales</taxon>
        <taxon>Pseudomonadaceae</taxon>
        <taxon>Stutzerimonas</taxon>
    </lineage>
</organism>
<proteinExistence type="predicted"/>
<dbReference type="SUPFAM" id="SSF158634">
    <property type="entry name" value="RPA2825-like"/>
    <property type="match status" value="1"/>
</dbReference>
<dbReference type="RefSeq" id="WP_243606124.1">
    <property type="nucleotide sequence ID" value="NZ_JALGRD010000006.1"/>
</dbReference>
<dbReference type="Pfam" id="PF12200">
    <property type="entry name" value="DUF3597"/>
    <property type="match status" value="1"/>
</dbReference>
<keyword evidence="4" id="KW-1185">Reference proteome</keyword>
<dbReference type="Proteomes" id="UP001139682">
    <property type="component" value="Unassembled WGS sequence"/>
</dbReference>
<evidence type="ECO:0000313" key="3">
    <source>
        <dbReference type="EMBL" id="MCJ0974039.1"/>
    </source>
</evidence>
<name>A0A9X1W5P7_9GAMM</name>
<reference evidence="3" key="1">
    <citation type="submission" date="2022-03" db="EMBL/GenBank/DDBJ databases">
        <title>Pseudomonas marianensis sp. nov., a marine bacterium isolated from deep-sea sediments of the Mariana Trench.</title>
        <authorList>
            <person name="Wei Y."/>
        </authorList>
    </citation>
    <scope>NUCLEOTIDE SEQUENCE</scope>
    <source>
        <strain evidence="3">PS1</strain>
    </source>
</reference>
<sequence>MGLFDTIKEKLGMGGVSNEAHKPVDPNNTPNQHAPDTVIDSERPTAAHNATTTPPGAGPSNEATGPSSAAVDVPAKLDGMAANHSETLNWRTSIVDLMKLLGLDSSLEARKALATELGCPPDQMADTAQMNTWLHRTVMHKLAEHGGTVPPELRT</sequence>
<feature type="compositionally biased region" description="Low complexity" evidence="1">
    <location>
        <begin position="46"/>
        <end position="59"/>
    </location>
</feature>
<gene>
    <name evidence="3" type="ORF">MST27_11730</name>
</gene>
<feature type="domain" description="DUF3597" evidence="2">
    <location>
        <begin position="4"/>
        <end position="150"/>
    </location>
</feature>
<dbReference type="EMBL" id="JALGRD010000006">
    <property type="protein sequence ID" value="MCJ0974039.1"/>
    <property type="molecule type" value="Genomic_DNA"/>
</dbReference>